<dbReference type="GO" id="GO:0051213">
    <property type="term" value="F:dioxygenase activity"/>
    <property type="evidence" value="ECO:0007669"/>
    <property type="project" value="UniProtKB-KW"/>
</dbReference>
<evidence type="ECO:0000256" key="3">
    <source>
        <dbReference type="ARBA" id="ARBA00022723"/>
    </source>
</evidence>
<dbReference type="PATRIC" id="fig|162209.4.peg.2782"/>
<dbReference type="Gene3D" id="3.90.380.10">
    <property type="entry name" value="Naphthalene 1,2-dioxygenase Alpha Subunit, Chain A, domain 1"/>
    <property type="match status" value="1"/>
</dbReference>
<dbReference type="GO" id="GO:0016705">
    <property type="term" value="F:oxidoreductase activity, acting on paired donors, with incorporation or reduction of molecular oxygen"/>
    <property type="evidence" value="ECO:0007669"/>
    <property type="project" value="UniProtKB-ARBA"/>
</dbReference>
<dbReference type="Proteomes" id="UP000061660">
    <property type="component" value="Chromosome"/>
</dbReference>
<dbReference type="InterPro" id="IPR036922">
    <property type="entry name" value="Rieske_2Fe-2S_sf"/>
</dbReference>
<reference evidence="7 8" key="2">
    <citation type="journal article" date="2016" name="Genome Announc.">
        <title>Complete Genome Sequences of Two Interactive Moderate Thermophiles, Paenibacillus napthalenovorans 32O-Y and Paenibacillus sp. 32O-W.</title>
        <authorList>
            <person name="Butler R.R.III."/>
            <person name="Wang J."/>
            <person name="Stark B.C."/>
            <person name="Pombert J.F."/>
        </authorList>
    </citation>
    <scope>NUCLEOTIDE SEQUENCE [LARGE SCALE GENOMIC DNA]</scope>
    <source>
        <strain evidence="7 8">32O-Y</strain>
    </source>
</reference>
<name>A0A0U2WCA9_9BACL</name>
<dbReference type="RefSeq" id="WP_062409062.1">
    <property type="nucleotide sequence ID" value="NZ_BJCS01000004.1"/>
</dbReference>
<keyword evidence="2" id="KW-0001">2Fe-2S</keyword>
<keyword evidence="8" id="KW-1185">Reference proteome</keyword>
<dbReference type="SUPFAM" id="SSF50022">
    <property type="entry name" value="ISP domain"/>
    <property type="match status" value="1"/>
</dbReference>
<sequence>MKKHLDEETRKSIENSLERGLFPQWVLTDPDIYNIEMEQIFLRTWQLLGHESEIREPGQYVTRWIVNDPVLLVRNGGGEIKAFLNSCTHRGVHLCTADAGKKKSFTCPYHGWSYNLDGDLIGIVAGDKIYGEEMDKKDWGLRPIPRVEVYKGLIFANLDPQAMPLEEFLGEFRWYLDIMLGRSDGGMEVRGVPQRWVVHANWKMVSENFVDPYHVQTSHRSTVELGMSPEDPLYASYGHGVACNHGHGICVITSSPKSKARPVKYQGLPQEMWPMFERNLTKEQLEVFEKVKVLVGTCFPNMSFNCPLHGNEGHLYNYFNVRVWRPLGPDKVEVISWFLIDQSAPEQYKEDAYKGYIGSFGPSGTLEQDDTEIWARVVQASKGFMVRDKSLNYNNFSNYLMGYDHVAPDETFPGPGVAYSTNYVDFMTRGYHDYWFEMLTKE</sequence>
<dbReference type="GO" id="GO:0051537">
    <property type="term" value="F:2 iron, 2 sulfur cluster binding"/>
    <property type="evidence" value="ECO:0007669"/>
    <property type="project" value="UniProtKB-KW"/>
</dbReference>
<dbReference type="InterPro" id="IPR015879">
    <property type="entry name" value="Ring_hydroxy_dOase_asu_C_dom"/>
</dbReference>
<dbReference type="Pfam" id="PF00355">
    <property type="entry name" value="Rieske"/>
    <property type="match status" value="1"/>
</dbReference>
<dbReference type="Gene3D" id="2.102.10.10">
    <property type="entry name" value="Rieske [2Fe-2S] iron-sulphur domain"/>
    <property type="match status" value="1"/>
</dbReference>
<keyword evidence="5" id="KW-0408">Iron</keyword>
<dbReference type="Pfam" id="PF00848">
    <property type="entry name" value="Ring_hydroxyl_A"/>
    <property type="match status" value="1"/>
</dbReference>
<keyword evidence="3" id="KW-0479">Metal-binding</keyword>
<dbReference type="KEGG" id="pnp:IJ22_26130"/>
<keyword evidence="6" id="KW-0411">Iron-sulfur</keyword>
<dbReference type="EMBL" id="CP013652">
    <property type="protein sequence ID" value="ALS22986.1"/>
    <property type="molecule type" value="Genomic_DNA"/>
</dbReference>
<dbReference type="SUPFAM" id="SSF55961">
    <property type="entry name" value="Bet v1-like"/>
    <property type="match status" value="1"/>
</dbReference>
<evidence type="ECO:0000256" key="6">
    <source>
        <dbReference type="ARBA" id="ARBA00023014"/>
    </source>
</evidence>
<dbReference type="STRING" id="162209.IJ22_26130"/>
<protein>
    <submittedName>
        <fullName evidence="7">Subunit alpha of 3-phenylpropionate/cinnamic acid dioxygenase</fullName>
    </submittedName>
</protein>
<keyword evidence="4" id="KW-0560">Oxidoreductase</keyword>
<proteinExistence type="inferred from homology"/>
<dbReference type="InterPro" id="IPR001663">
    <property type="entry name" value="Rng_hydr_dOase-A"/>
</dbReference>
<dbReference type="PRINTS" id="PR00090">
    <property type="entry name" value="RNGDIOXGNASE"/>
</dbReference>
<evidence type="ECO:0000313" key="8">
    <source>
        <dbReference type="Proteomes" id="UP000061660"/>
    </source>
</evidence>
<evidence type="ECO:0000256" key="2">
    <source>
        <dbReference type="ARBA" id="ARBA00022714"/>
    </source>
</evidence>
<gene>
    <name evidence="7" type="ORF">IJ22_26130</name>
</gene>
<comment type="similarity">
    <text evidence="1">Belongs to the bacterial ring-hydroxylating dioxygenase alpha subunit family.</text>
</comment>
<dbReference type="GO" id="GO:0004497">
    <property type="term" value="F:monooxygenase activity"/>
    <property type="evidence" value="ECO:0007669"/>
    <property type="project" value="UniProtKB-ARBA"/>
</dbReference>
<accession>A0A0U2WCA9</accession>
<organism evidence="7 8">
    <name type="scientific">Paenibacillus naphthalenovorans</name>
    <dbReference type="NCBI Taxonomy" id="162209"/>
    <lineage>
        <taxon>Bacteria</taxon>
        <taxon>Bacillati</taxon>
        <taxon>Bacillota</taxon>
        <taxon>Bacilli</taxon>
        <taxon>Bacillales</taxon>
        <taxon>Paenibacillaceae</taxon>
        <taxon>Paenibacillus</taxon>
    </lineage>
</organism>
<dbReference type="AlphaFoldDB" id="A0A0U2WCA9"/>
<dbReference type="OrthoDB" id="9800776at2"/>
<evidence type="ECO:0000313" key="7">
    <source>
        <dbReference type="EMBL" id="ALS22986.1"/>
    </source>
</evidence>
<dbReference type="PANTHER" id="PTHR43756:SF1">
    <property type="entry name" value="3-PHENYLPROPIONATE_CINNAMIC ACID DIOXYGENASE SUBUNIT ALPHA"/>
    <property type="match status" value="1"/>
</dbReference>
<dbReference type="GO" id="GO:0005506">
    <property type="term" value="F:iron ion binding"/>
    <property type="evidence" value="ECO:0007669"/>
    <property type="project" value="InterPro"/>
</dbReference>
<evidence type="ECO:0000256" key="5">
    <source>
        <dbReference type="ARBA" id="ARBA00023004"/>
    </source>
</evidence>
<evidence type="ECO:0000256" key="4">
    <source>
        <dbReference type="ARBA" id="ARBA00023002"/>
    </source>
</evidence>
<dbReference type="PROSITE" id="PS51296">
    <property type="entry name" value="RIESKE"/>
    <property type="match status" value="1"/>
</dbReference>
<dbReference type="PANTHER" id="PTHR43756">
    <property type="entry name" value="CHOLINE MONOOXYGENASE, CHLOROPLASTIC"/>
    <property type="match status" value="1"/>
</dbReference>
<reference evidence="8" key="1">
    <citation type="submission" date="2015-12" db="EMBL/GenBank/DDBJ databases">
        <title>Complete genome sequences of two moderately thermophilic Paenibacillus species.</title>
        <authorList>
            <person name="Butler R.III."/>
            <person name="Wang J."/>
            <person name="Stark B.C."/>
            <person name="Pombert J.-F."/>
        </authorList>
    </citation>
    <scope>NUCLEOTIDE SEQUENCE [LARGE SCALE GENOMIC DNA]</scope>
    <source>
        <strain evidence="8">32O-Y</strain>
    </source>
</reference>
<keyword evidence="7" id="KW-0223">Dioxygenase</keyword>
<evidence type="ECO:0000256" key="1">
    <source>
        <dbReference type="ARBA" id="ARBA00008751"/>
    </source>
</evidence>
<dbReference type="InterPro" id="IPR017941">
    <property type="entry name" value="Rieske_2Fe-2S"/>
</dbReference>